<protein>
    <submittedName>
        <fullName evidence="5">Transcriptional regulator, AraC family</fullName>
    </submittedName>
</protein>
<dbReference type="PROSITE" id="PS00041">
    <property type="entry name" value="HTH_ARAC_FAMILY_1"/>
    <property type="match status" value="1"/>
</dbReference>
<evidence type="ECO:0000313" key="5">
    <source>
        <dbReference type="EMBL" id="EFM12596.1"/>
    </source>
</evidence>
<dbReference type="PROSITE" id="PS01124">
    <property type="entry name" value="HTH_ARAC_FAMILY_2"/>
    <property type="match status" value="1"/>
</dbReference>
<dbReference type="AlphaFoldDB" id="E0I4R5"/>
<dbReference type="STRING" id="717606.PaecuDRAFT_0107"/>
<dbReference type="PANTHER" id="PTHR43280">
    <property type="entry name" value="ARAC-FAMILY TRANSCRIPTIONAL REGULATOR"/>
    <property type="match status" value="1"/>
</dbReference>
<evidence type="ECO:0000256" key="2">
    <source>
        <dbReference type="ARBA" id="ARBA00023125"/>
    </source>
</evidence>
<dbReference type="RefSeq" id="WP_006036125.1">
    <property type="nucleotide sequence ID" value="NZ_AEDD01000001.1"/>
</dbReference>
<dbReference type="OrthoDB" id="182534at2"/>
<dbReference type="InterPro" id="IPR018062">
    <property type="entry name" value="HTH_AraC-typ_CS"/>
</dbReference>
<dbReference type="Pfam" id="PF12833">
    <property type="entry name" value="HTH_18"/>
    <property type="match status" value="1"/>
</dbReference>
<dbReference type="GO" id="GO:0003700">
    <property type="term" value="F:DNA-binding transcription factor activity"/>
    <property type="evidence" value="ECO:0007669"/>
    <property type="project" value="InterPro"/>
</dbReference>
<feature type="domain" description="HTH araC/xylS-type" evidence="4">
    <location>
        <begin position="1"/>
        <end position="53"/>
    </location>
</feature>
<keyword evidence="3" id="KW-0804">Transcription</keyword>
<evidence type="ECO:0000259" key="4">
    <source>
        <dbReference type="PROSITE" id="PS01124"/>
    </source>
</evidence>
<dbReference type="SUPFAM" id="SSF46689">
    <property type="entry name" value="Homeodomain-like"/>
    <property type="match status" value="1"/>
</dbReference>
<name>E0I4R5_9BACL</name>
<keyword evidence="1" id="KW-0805">Transcription regulation</keyword>
<dbReference type="InterPro" id="IPR009057">
    <property type="entry name" value="Homeodomain-like_sf"/>
</dbReference>
<dbReference type="GO" id="GO:0043565">
    <property type="term" value="F:sequence-specific DNA binding"/>
    <property type="evidence" value="ECO:0007669"/>
    <property type="project" value="InterPro"/>
</dbReference>
<dbReference type="InterPro" id="IPR018060">
    <property type="entry name" value="HTH_AraC"/>
</dbReference>
<gene>
    <name evidence="5" type="ORF">PaecuDRAFT_0107</name>
</gene>
<dbReference type="Proteomes" id="UP000005387">
    <property type="component" value="Unassembled WGS sequence"/>
</dbReference>
<keyword evidence="6" id="KW-1185">Reference proteome</keyword>
<evidence type="ECO:0000313" key="6">
    <source>
        <dbReference type="Proteomes" id="UP000005387"/>
    </source>
</evidence>
<reference evidence="5 6" key="1">
    <citation type="submission" date="2010-07" db="EMBL/GenBank/DDBJ databases">
        <title>The draft genome of Paenibacillus curdlanolyticus YK9.</title>
        <authorList>
            <consortium name="US DOE Joint Genome Institute (JGI-PGF)"/>
            <person name="Lucas S."/>
            <person name="Copeland A."/>
            <person name="Lapidus A."/>
            <person name="Cheng J.-F."/>
            <person name="Bruce D."/>
            <person name="Goodwin L."/>
            <person name="Pitluck S."/>
            <person name="Land M.L."/>
            <person name="Hauser L."/>
            <person name="Chang Y.-J."/>
            <person name="Jeffries C."/>
            <person name="Anderson I.J."/>
            <person name="Johnson E."/>
            <person name="Loganathan U."/>
            <person name="Mulhopadhyay B."/>
            <person name="Kyrpides N."/>
            <person name="Woyke T.J."/>
        </authorList>
    </citation>
    <scope>NUCLEOTIDE SEQUENCE [LARGE SCALE GENOMIC DNA]</scope>
    <source>
        <strain evidence="5 6">YK9</strain>
    </source>
</reference>
<dbReference type="Gene3D" id="1.10.10.60">
    <property type="entry name" value="Homeodomain-like"/>
    <property type="match status" value="1"/>
</dbReference>
<sequence>MLQRRMGEAKRLLVNTNLKVGGIARLLGYENANYFTIHFTKTMREPPTQYKKNEKRERVNLFESR</sequence>
<proteinExistence type="predicted"/>
<evidence type="ECO:0000256" key="3">
    <source>
        <dbReference type="ARBA" id="ARBA00023163"/>
    </source>
</evidence>
<evidence type="ECO:0000256" key="1">
    <source>
        <dbReference type="ARBA" id="ARBA00023015"/>
    </source>
</evidence>
<organism evidence="5 6">
    <name type="scientific">Paenibacillus curdlanolyticus YK9</name>
    <dbReference type="NCBI Taxonomy" id="717606"/>
    <lineage>
        <taxon>Bacteria</taxon>
        <taxon>Bacillati</taxon>
        <taxon>Bacillota</taxon>
        <taxon>Bacilli</taxon>
        <taxon>Bacillales</taxon>
        <taxon>Paenibacillaceae</taxon>
        <taxon>Paenibacillus</taxon>
    </lineage>
</organism>
<dbReference type="EMBL" id="AEDD01000001">
    <property type="protein sequence ID" value="EFM12596.1"/>
    <property type="molecule type" value="Genomic_DNA"/>
</dbReference>
<dbReference type="PANTHER" id="PTHR43280:SF2">
    <property type="entry name" value="HTH-TYPE TRANSCRIPTIONAL REGULATOR EXSA"/>
    <property type="match status" value="1"/>
</dbReference>
<keyword evidence="2" id="KW-0238">DNA-binding</keyword>
<accession>E0I4R5</accession>